<proteinExistence type="predicted"/>
<dbReference type="EMBL" id="JAUDFV010000110">
    <property type="protein sequence ID" value="KAL2730775.1"/>
    <property type="molecule type" value="Genomic_DNA"/>
</dbReference>
<keyword evidence="2" id="KW-1185">Reference proteome</keyword>
<dbReference type="Proteomes" id="UP001607302">
    <property type="component" value="Unassembled WGS sequence"/>
</dbReference>
<name>A0ABD2BDH7_VESSQ</name>
<protein>
    <submittedName>
        <fullName evidence="1">GATA zinc finger domain-containing protein 4-like isoform X1</fullName>
    </submittedName>
</protein>
<evidence type="ECO:0000313" key="2">
    <source>
        <dbReference type="Proteomes" id="UP001607302"/>
    </source>
</evidence>
<organism evidence="1 2">
    <name type="scientific">Vespula squamosa</name>
    <name type="common">Southern yellow jacket</name>
    <name type="synonym">Wasp</name>
    <dbReference type="NCBI Taxonomy" id="30214"/>
    <lineage>
        <taxon>Eukaryota</taxon>
        <taxon>Metazoa</taxon>
        <taxon>Ecdysozoa</taxon>
        <taxon>Arthropoda</taxon>
        <taxon>Hexapoda</taxon>
        <taxon>Insecta</taxon>
        <taxon>Pterygota</taxon>
        <taxon>Neoptera</taxon>
        <taxon>Endopterygota</taxon>
        <taxon>Hymenoptera</taxon>
        <taxon>Apocrita</taxon>
        <taxon>Aculeata</taxon>
        <taxon>Vespoidea</taxon>
        <taxon>Vespidae</taxon>
        <taxon>Vespinae</taxon>
        <taxon>Vespula</taxon>
    </lineage>
</organism>
<sequence>MLERTKLFNNWLENYRTIKSYKHYVDMKELINRNEPDLLTEDNNSYREADYSKRRNIYTNKIQKSKNKIYNNKRIIISISKQIRTIESEISFTDFRQNKSEQKKVKFHPLIHTRLG</sequence>
<gene>
    <name evidence="1" type="ORF">V1478_005188</name>
</gene>
<evidence type="ECO:0000313" key="1">
    <source>
        <dbReference type="EMBL" id="KAL2730775.1"/>
    </source>
</evidence>
<reference evidence="1 2" key="1">
    <citation type="journal article" date="2024" name="Ann. Entomol. Soc. Am.">
        <title>Genomic analyses of the southern and eastern yellowjacket wasps (Hymenoptera: Vespidae) reveal evolutionary signatures of social life.</title>
        <authorList>
            <person name="Catto M.A."/>
            <person name="Caine P.B."/>
            <person name="Orr S.E."/>
            <person name="Hunt B.G."/>
            <person name="Goodisman M.A.D."/>
        </authorList>
    </citation>
    <scope>NUCLEOTIDE SEQUENCE [LARGE SCALE GENOMIC DNA]</scope>
    <source>
        <strain evidence="1">233</strain>
        <tissue evidence="1">Head and thorax</tissue>
    </source>
</reference>
<comment type="caution">
    <text evidence="1">The sequence shown here is derived from an EMBL/GenBank/DDBJ whole genome shotgun (WGS) entry which is preliminary data.</text>
</comment>
<accession>A0ABD2BDH7</accession>
<dbReference type="AlphaFoldDB" id="A0ABD2BDH7"/>